<evidence type="ECO:0000259" key="1">
    <source>
        <dbReference type="Pfam" id="PF13304"/>
    </source>
</evidence>
<reference evidence="2 3" key="1">
    <citation type="submission" date="2023-12" db="EMBL/GenBank/DDBJ databases">
        <title>Novel species of the genus Arcicella isolated from rivers.</title>
        <authorList>
            <person name="Lu H."/>
        </authorList>
    </citation>
    <scope>NUCLEOTIDE SEQUENCE [LARGE SCALE GENOMIC DNA]</scope>
    <source>
        <strain evidence="2 3">KCTC 23307</strain>
    </source>
</reference>
<keyword evidence="2" id="KW-0547">Nucleotide-binding</keyword>
<comment type="caution">
    <text evidence="2">The sequence shown here is derived from an EMBL/GenBank/DDBJ whole genome shotgun (WGS) entry which is preliminary data.</text>
</comment>
<dbReference type="InterPro" id="IPR003959">
    <property type="entry name" value="ATPase_AAA_core"/>
</dbReference>
<dbReference type="Proteomes" id="UP001302949">
    <property type="component" value="Unassembled WGS sequence"/>
</dbReference>
<keyword evidence="2" id="KW-0067">ATP-binding</keyword>
<proteinExistence type="predicted"/>
<protein>
    <submittedName>
        <fullName evidence="2">ATP-binding protein</fullName>
    </submittedName>
</protein>
<dbReference type="PANTHER" id="PTHR40396:SF1">
    <property type="entry name" value="ATPASE AAA-TYPE CORE DOMAIN-CONTAINING PROTEIN"/>
    <property type="match status" value="1"/>
</dbReference>
<sequence>MNKSIIYIYNSFTKNIAMIINFCVQNFGSIKEKQTLSFEADKSKHLEDYYIINAVNGIRLLKLGLIYGANASGKTNVLKAIDFLRSLVIEPENKKTNDLSFHPFLFDTTISKASSILSIEFIQNDIRYFYEVEFNKKAILKEELIHFNPNRSSIFKRTTNLENQFSKIKLGSKITIDRLSQKNLESNTLWNNTVLGGFLKTNIEFKELKEVTDWFSNFLQPIVHTTTELDGYVTSGIDSSVINKHVVVSILKKADFNISDVIINKEEKDIPVGFIDFLEKQVKAPIEKVNELKNKGKVTSLNIEFEHTVNEEKYSLALELESQGTQRYYGFAGLLSQLISSSIAIPIDELESSLHPDLFTHFLLSFLINSKQSQLIATTHNRELLNNKDIFRNDAIWFTEKTEKSSTNLYSLADFDSSVIRDTSSVYNAYKIGKLGAVPSLGDYFIDTDNEN</sequence>
<dbReference type="Pfam" id="PF13304">
    <property type="entry name" value="AAA_21"/>
    <property type="match status" value="2"/>
</dbReference>
<keyword evidence="3" id="KW-1185">Reference proteome</keyword>
<feature type="domain" description="ATPase AAA-type core" evidence="1">
    <location>
        <begin position="66"/>
        <end position="164"/>
    </location>
</feature>
<dbReference type="EMBL" id="JAYFUM010000035">
    <property type="protein sequence ID" value="MEA5141889.1"/>
    <property type="molecule type" value="Genomic_DNA"/>
</dbReference>
<evidence type="ECO:0000313" key="2">
    <source>
        <dbReference type="EMBL" id="MEA5141889.1"/>
    </source>
</evidence>
<dbReference type="GO" id="GO:0005524">
    <property type="term" value="F:ATP binding"/>
    <property type="evidence" value="ECO:0007669"/>
    <property type="project" value="UniProtKB-KW"/>
</dbReference>
<gene>
    <name evidence="2" type="ORF">VB248_22220</name>
</gene>
<dbReference type="InterPro" id="IPR027417">
    <property type="entry name" value="P-loop_NTPase"/>
</dbReference>
<name>A0ABU5QG98_9BACT</name>
<dbReference type="SUPFAM" id="SSF52540">
    <property type="entry name" value="P-loop containing nucleoside triphosphate hydrolases"/>
    <property type="match status" value="1"/>
</dbReference>
<evidence type="ECO:0000313" key="3">
    <source>
        <dbReference type="Proteomes" id="UP001302949"/>
    </source>
</evidence>
<dbReference type="PANTHER" id="PTHR40396">
    <property type="entry name" value="ATPASE-LIKE PROTEIN"/>
    <property type="match status" value="1"/>
</dbReference>
<organism evidence="2 3">
    <name type="scientific">Arcicella rigui</name>
    <dbReference type="NCBI Taxonomy" id="797020"/>
    <lineage>
        <taxon>Bacteria</taxon>
        <taxon>Pseudomonadati</taxon>
        <taxon>Bacteroidota</taxon>
        <taxon>Cytophagia</taxon>
        <taxon>Cytophagales</taxon>
        <taxon>Flectobacillaceae</taxon>
        <taxon>Arcicella</taxon>
    </lineage>
</organism>
<accession>A0ABU5QG98</accession>
<feature type="domain" description="ATPase AAA-type core" evidence="1">
    <location>
        <begin position="287"/>
        <end position="386"/>
    </location>
</feature>
<dbReference type="RefSeq" id="WP_323299043.1">
    <property type="nucleotide sequence ID" value="NZ_JAYFUM010000035.1"/>
</dbReference>
<dbReference type="Gene3D" id="3.40.50.300">
    <property type="entry name" value="P-loop containing nucleotide triphosphate hydrolases"/>
    <property type="match status" value="1"/>
</dbReference>